<accession>A0A484AL38</accession>
<dbReference type="InterPro" id="IPR016208">
    <property type="entry name" value="Ald_Oxase/xanthine_DH-like"/>
</dbReference>
<feature type="domain" description="Aldehyde oxidase/xanthine dehydrogenase second molybdopterin binding" evidence="1">
    <location>
        <begin position="9"/>
        <end position="74"/>
    </location>
</feature>
<dbReference type="PANTHER" id="PTHR45444">
    <property type="entry name" value="XANTHINE DEHYDROGENASE"/>
    <property type="match status" value="1"/>
</dbReference>
<organism evidence="2 3">
    <name type="scientific">Drosophila navojoa</name>
    <name type="common">Fruit fly</name>
    <dbReference type="NCBI Taxonomy" id="7232"/>
    <lineage>
        <taxon>Eukaryota</taxon>
        <taxon>Metazoa</taxon>
        <taxon>Ecdysozoa</taxon>
        <taxon>Arthropoda</taxon>
        <taxon>Hexapoda</taxon>
        <taxon>Insecta</taxon>
        <taxon>Pterygota</taxon>
        <taxon>Neoptera</taxon>
        <taxon>Endopterygota</taxon>
        <taxon>Diptera</taxon>
        <taxon>Brachycera</taxon>
        <taxon>Muscomorpha</taxon>
        <taxon>Ephydroidea</taxon>
        <taxon>Drosophilidae</taxon>
        <taxon>Drosophila</taxon>
    </lineage>
</organism>
<protein>
    <recommendedName>
        <fullName evidence="1">Aldehyde oxidase/xanthine dehydrogenase second molybdopterin binding domain-containing protein</fullName>
    </recommendedName>
</protein>
<dbReference type="SUPFAM" id="SSF56003">
    <property type="entry name" value="Molybdenum cofactor-binding domain"/>
    <property type="match status" value="1"/>
</dbReference>
<feature type="non-terminal residue" evidence="2">
    <location>
        <position position="74"/>
    </location>
</feature>
<dbReference type="PANTHER" id="PTHR45444:SF3">
    <property type="entry name" value="XANTHINE DEHYDROGENASE"/>
    <property type="match status" value="1"/>
</dbReference>
<dbReference type="Gene3D" id="3.30.365.10">
    <property type="entry name" value="Aldehyde oxidase/xanthine dehydrogenase, molybdopterin binding domain"/>
    <property type="match status" value="1"/>
</dbReference>
<dbReference type="EMBL" id="LSRL02013627">
    <property type="protein sequence ID" value="TDG38063.1"/>
    <property type="molecule type" value="Genomic_DNA"/>
</dbReference>
<keyword evidence="3" id="KW-1185">Reference proteome</keyword>
<proteinExistence type="predicted"/>
<dbReference type="InterPro" id="IPR046867">
    <property type="entry name" value="AldOxase/xan_DH_MoCoBD2"/>
</dbReference>
<dbReference type="Proteomes" id="UP000295192">
    <property type="component" value="Unassembled WGS sequence"/>
</dbReference>
<dbReference type="OrthoDB" id="8300278at2759"/>
<evidence type="ECO:0000313" key="2">
    <source>
        <dbReference type="EMBL" id="TDG38063.1"/>
    </source>
</evidence>
<dbReference type="InterPro" id="IPR037165">
    <property type="entry name" value="AldOxase/xan_DH_Mopterin-bd_sf"/>
</dbReference>
<dbReference type="STRING" id="7232.A0A484AL38"/>
<name>A0A484AL38_DRONA</name>
<dbReference type="AlphaFoldDB" id="A0A484AL38"/>
<sequence length="74" mass="8631">MGEMMPRFLKSTEYRERRAEIISYNKEHRWRKRGLGLCIMEYQIGYFGQYPATVAIYHSDGTVVVSHGGIEMGQ</sequence>
<dbReference type="Pfam" id="PF20256">
    <property type="entry name" value="MoCoBD_2"/>
    <property type="match status" value="1"/>
</dbReference>
<reference evidence="2 3" key="1">
    <citation type="journal article" date="2019" name="J. Hered.">
        <title>An Improved Genome Assembly for Drosophila navojoa, the Basal Species in the mojavensis Cluster.</title>
        <authorList>
            <person name="Vanderlinde T."/>
            <person name="Dupim E.G."/>
            <person name="Nazario-Yepiz N.O."/>
            <person name="Carvalho A.B."/>
        </authorList>
    </citation>
    <scope>NUCLEOTIDE SEQUENCE [LARGE SCALE GENOMIC DNA]</scope>
    <source>
        <strain evidence="2">Navoj_Jal97</strain>
        <tissue evidence="2">Whole organism</tissue>
    </source>
</reference>
<comment type="caution">
    <text evidence="2">The sequence shown here is derived from an EMBL/GenBank/DDBJ whole genome shotgun (WGS) entry which is preliminary data.</text>
</comment>
<dbReference type="GO" id="GO:0016491">
    <property type="term" value="F:oxidoreductase activity"/>
    <property type="evidence" value="ECO:0007669"/>
    <property type="project" value="InterPro"/>
</dbReference>
<evidence type="ECO:0000313" key="3">
    <source>
        <dbReference type="Proteomes" id="UP000295192"/>
    </source>
</evidence>
<dbReference type="GO" id="GO:0005506">
    <property type="term" value="F:iron ion binding"/>
    <property type="evidence" value="ECO:0007669"/>
    <property type="project" value="InterPro"/>
</dbReference>
<evidence type="ECO:0000259" key="1">
    <source>
        <dbReference type="Pfam" id="PF20256"/>
    </source>
</evidence>
<gene>
    <name evidence="2" type="ORF">AWZ03_015515</name>
</gene>